<reference evidence="1" key="1">
    <citation type="journal article" date="2020" name="mSystems">
        <title>Genome- and Community-Level Interaction Insights into Carbon Utilization and Element Cycling Functions of Hydrothermarchaeota in Hydrothermal Sediment.</title>
        <authorList>
            <person name="Zhou Z."/>
            <person name="Liu Y."/>
            <person name="Xu W."/>
            <person name="Pan J."/>
            <person name="Luo Z.H."/>
            <person name="Li M."/>
        </authorList>
    </citation>
    <scope>NUCLEOTIDE SEQUENCE</scope>
    <source>
        <strain evidence="1">SpSt-997</strain>
    </source>
</reference>
<accession>A0A8J4M6B2</accession>
<protein>
    <submittedName>
        <fullName evidence="1">Uncharacterized protein</fullName>
    </submittedName>
</protein>
<name>A0A8J4M6B2_9PROT</name>
<comment type="caution">
    <text evidence="1">The sequence shown here is derived from an EMBL/GenBank/DDBJ whole genome shotgun (WGS) entry which is preliminary data.</text>
</comment>
<evidence type="ECO:0000313" key="1">
    <source>
        <dbReference type="EMBL" id="HGC43612.1"/>
    </source>
</evidence>
<proteinExistence type="predicted"/>
<sequence length="77" mass="8165">MMLVDWNLLSDDLQLILSREALRRAVETVAGQAEILAEEMEGGLLNDLGGPEALRLLAALARATGNDPLDMPAAGHA</sequence>
<organism evidence="1">
    <name type="scientific">Acidicaldus sp</name>
    <dbReference type="NCBI Taxonomy" id="1872105"/>
    <lineage>
        <taxon>Bacteria</taxon>
        <taxon>Pseudomonadati</taxon>
        <taxon>Pseudomonadota</taxon>
        <taxon>Alphaproteobacteria</taxon>
        <taxon>Acetobacterales</taxon>
        <taxon>Acetobacteraceae</taxon>
        <taxon>Acidicaldus</taxon>
    </lineage>
</organism>
<gene>
    <name evidence="1" type="ORF">ENY07_10395</name>
</gene>
<dbReference type="AlphaFoldDB" id="A0A8J4M6B2"/>
<dbReference type="EMBL" id="DTQM01000199">
    <property type="protein sequence ID" value="HGC43612.1"/>
    <property type="molecule type" value="Genomic_DNA"/>
</dbReference>